<dbReference type="InterPro" id="IPR013107">
    <property type="entry name" value="Acyl-CoA_DH_C"/>
</dbReference>
<dbReference type="InterPro" id="IPR009100">
    <property type="entry name" value="AcylCoA_DH/oxidase_NM_dom_sf"/>
</dbReference>
<dbReference type="GO" id="GO:0003995">
    <property type="term" value="F:acyl-CoA dehydrogenase activity"/>
    <property type="evidence" value="ECO:0007669"/>
    <property type="project" value="TreeGrafter"/>
</dbReference>
<dbReference type="SUPFAM" id="SSF56645">
    <property type="entry name" value="Acyl-CoA dehydrogenase NM domain-like"/>
    <property type="match status" value="1"/>
</dbReference>
<dbReference type="Gene3D" id="2.40.110.10">
    <property type="entry name" value="Butyryl-CoA Dehydrogenase, subunit A, domain 2"/>
    <property type="match status" value="1"/>
</dbReference>
<dbReference type="AlphaFoldDB" id="A0A220UG12"/>
<dbReference type="Pfam" id="PF02771">
    <property type="entry name" value="Acyl-CoA_dh_N"/>
    <property type="match status" value="1"/>
</dbReference>
<dbReference type="GO" id="GO:0050660">
    <property type="term" value="F:flavin adenine dinucleotide binding"/>
    <property type="evidence" value="ECO:0007669"/>
    <property type="project" value="InterPro"/>
</dbReference>
<dbReference type="KEGG" id="brv:CFK39_13480"/>
<dbReference type="InterPro" id="IPR037069">
    <property type="entry name" value="AcylCoA_DH/ox_N_sf"/>
</dbReference>
<protein>
    <submittedName>
        <fullName evidence="4">Acyl-CoA dehydrogenase</fullName>
    </submittedName>
</protein>
<organism evidence="4 5">
    <name type="scientific">Brachybacterium avium</name>
    <dbReference type="NCBI Taxonomy" id="2017485"/>
    <lineage>
        <taxon>Bacteria</taxon>
        <taxon>Bacillati</taxon>
        <taxon>Actinomycetota</taxon>
        <taxon>Actinomycetes</taxon>
        <taxon>Micrococcales</taxon>
        <taxon>Dermabacteraceae</taxon>
        <taxon>Brachybacterium</taxon>
    </lineage>
</organism>
<dbReference type="Gene3D" id="1.10.540.10">
    <property type="entry name" value="Acyl-CoA dehydrogenase/oxidase, N-terminal domain"/>
    <property type="match status" value="1"/>
</dbReference>
<dbReference type="Proteomes" id="UP000198398">
    <property type="component" value="Chromosome"/>
</dbReference>
<dbReference type="InterPro" id="IPR013786">
    <property type="entry name" value="AcylCoA_DH/ox_N"/>
</dbReference>
<proteinExistence type="predicted"/>
<evidence type="ECO:0000313" key="4">
    <source>
        <dbReference type="EMBL" id="ASK66653.1"/>
    </source>
</evidence>
<dbReference type="OrthoDB" id="3404950at2"/>
<keyword evidence="5" id="KW-1185">Reference proteome</keyword>
<dbReference type="EMBL" id="CP022316">
    <property type="protein sequence ID" value="ASK66653.1"/>
    <property type="molecule type" value="Genomic_DNA"/>
</dbReference>
<evidence type="ECO:0000313" key="5">
    <source>
        <dbReference type="Proteomes" id="UP000198398"/>
    </source>
</evidence>
<feature type="domain" description="Acyl-CoA dehydrogenase/oxidase N-terminal" evidence="2">
    <location>
        <begin position="19"/>
        <end position="92"/>
    </location>
</feature>
<dbReference type="Gene3D" id="1.20.140.10">
    <property type="entry name" value="Butyryl-CoA Dehydrogenase, subunit A, domain 3"/>
    <property type="match status" value="1"/>
</dbReference>
<dbReference type="SUPFAM" id="SSF47203">
    <property type="entry name" value="Acyl-CoA dehydrogenase C-terminal domain-like"/>
    <property type="match status" value="1"/>
</dbReference>
<sequence length="402" mass="43412">MSSTAEDLLPDSLLETFRERAVVHDRENTFPRDDLADLRERGYLRLLVPAELGGLGASLLEATRIQRRLARAAPATALSMNMHLVVTGAALHAHRLGVAPVRTILEDAAADRLFAFGISEAGNDAMLFDSSTRAVEQEDGGFALTGTKIFTSLAPVWDRLVVHGRVAEASEAEPRLVFGVIERTDEVETLDDWDTHGMRPSQSCTTRLHGAPIPGDRVLTHTPVGPNPDPFVMGIFGAFELLIASVYTGIAERAITVGTGIATTRRSATKDIVHADDPDIRWRLADAAIAVDGSILQIEKVMADLDALGSGEQGSGLSDHGPRWFLHFSGVKSRATESAIAAVDQVLRASGGSQYFRRSELERLSRDVRAGMYHPSDEESVHSSYAKALLGEIGAPRPVLPQ</sequence>
<gene>
    <name evidence="4" type="ORF">CFK39_13480</name>
</gene>
<evidence type="ECO:0000259" key="3">
    <source>
        <dbReference type="Pfam" id="PF08028"/>
    </source>
</evidence>
<evidence type="ECO:0000259" key="2">
    <source>
        <dbReference type="Pfam" id="PF02771"/>
    </source>
</evidence>
<feature type="domain" description="Acyl-CoA dehydrogenase C-terminal" evidence="3">
    <location>
        <begin position="241"/>
        <end position="374"/>
    </location>
</feature>
<dbReference type="PANTHER" id="PTHR43884:SF12">
    <property type="entry name" value="ISOVALERYL-COA DEHYDROGENASE, MITOCHONDRIAL-RELATED"/>
    <property type="match status" value="1"/>
</dbReference>
<keyword evidence="1" id="KW-0560">Oxidoreductase</keyword>
<dbReference type="RefSeq" id="WP_089065891.1">
    <property type="nucleotide sequence ID" value="NZ_CP022316.1"/>
</dbReference>
<name>A0A220UG12_9MICO</name>
<dbReference type="Pfam" id="PF08028">
    <property type="entry name" value="Acyl-CoA_dh_2"/>
    <property type="match status" value="1"/>
</dbReference>
<dbReference type="InterPro" id="IPR036250">
    <property type="entry name" value="AcylCo_DH-like_C"/>
</dbReference>
<dbReference type="PANTHER" id="PTHR43884">
    <property type="entry name" value="ACYL-COA DEHYDROGENASE"/>
    <property type="match status" value="1"/>
</dbReference>
<reference evidence="5" key="1">
    <citation type="submission" date="2017-07" db="EMBL/GenBank/DDBJ databases">
        <title>Brachybacterium sp. VR2415.</title>
        <authorList>
            <person name="Tak E.J."/>
            <person name="Bae J.-W."/>
        </authorList>
    </citation>
    <scope>NUCLEOTIDE SEQUENCE [LARGE SCALE GENOMIC DNA]</scope>
    <source>
        <strain evidence="5">VR2415</strain>
    </source>
</reference>
<accession>A0A220UG12</accession>
<evidence type="ECO:0000256" key="1">
    <source>
        <dbReference type="ARBA" id="ARBA00023002"/>
    </source>
</evidence>
<dbReference type="PIRSF" id="PIRSF016578">
    <property type="entry name" value="HsaA"/>
    <property type="match status" value="1"/>
</dbReference>
<dbReference type="InterPro" id="IPR046373">
    <property type="entry name" value="Acyl-CoA_Oxase/DH_mid-dom_sf"/>
</dbReference>